<keyword evidence="4 7" id="KW-1133">Transmembrane helix</keyword>
<evidence type="ECO:0000256" key="6">
    <source>
        <dbReference type="ARBA" id="ARBA00023180"/>
    </source>
</evidence>
<evidence type="ECO:0000313" key="8">
    <source>
        <dbReference type="EMBL" id="PNF15907.1"/>
    </source>
</evidence>
<evidence type="ECO:0000256" key="1">
    <source>
        <dbReference type="ARBA" id="ARBA00004141"/>
    </source>
</evidence>
<dbReference type="EMBL" id="NEVH01025133">
    <property type="protein sequence ID" value="PNF15907.1"/>
    <property type="molecule type" value="Genomic_DNA"/>
</dbReference>
<keyword evidence="3 7" id="KW-0812">Transmembrane</keyword>
<comment type="subcellular location">
    <subcellularLocation>
        <location evidence="1">Membrane</location>
        <topology evidence="1">Multi-pass membrane protein</topology>
    </subcellularLocation>
</comment>
<dbReference type="PANTHER" id="PTHR31158:SF1">
    <property type="entry name" value="DOXA1 FACTOR-RELATED"/>
    <property type="match status" value="1"/>
</dbReference>
<dbReference type="AlphaFoldDB" id="A0A2J7PHU3"/>
<comment type="caution">
    <text evidence="8">The sequence shown here is derived from an EMBL/GenBank/DDBJ whole genome shotgun (WGS) entry which is preliminary data.</text>
</comment>
<keyword evidence="5 7" id="KW-0472">Membrane</keyword>
<evidence type="ECO:0000313" key="9">
    <source>
        <dbReference type="Proteomes" id="UP000235965"/>
    </source>
</evidence>
<feature type="transmembrane region" description="Helical" evidence="7">
    <location>
        <begin position="72"/>
        <end position="91"/>
    </location>
</feature>
<dbReference type="Proteomes" id="UP000235965">
    <property type="component" value="Unassembled WGS sequence"/>
</dbReference>
<dbReference type="GO" id="GO:0015031">
    <property type="term" value="P:protein transport"/>
    <property type="evidence" value="ECO:0007669"/>
    <property type="project" value="InterPro"/>
</dbReference>
<keyword evidence="9" id="KW-1185">Reference proteome</keyword>
<name>A0A2J7PHU3_9NEOP</name>
<feature type="transmembrane region" description="Helical" evidence="7">
    <location>
        <begin position="242"/>
        <end position="261"/>
    </location>
</feature>
<evidence type="ECO:0000256" key="3">
    <source>
        <dbReference type="ARBA" id="ARBA00022692"/>
    </source>
</evidence>
<evidence type="ECO:0000256" key="2">
    <source>
        <dbReference type="ARBA" id="ARBA00009816"/>
    </source>
</evidence>
<keyword evidence="6" id="KW-0325">Glycoprotein</keyword>
<sequence length="428" mass="48557">MATLQVDYTFNIIMNGFFDFARKEGFPTQFPSNKTAVTADVLEAGFILAFLMLMLCFYIIIPGFRGKYQAAVFIRVTLSLIIGVVLITSNFGQAWEVGEVTTHTSYKAGTKEEIHATVGVKLGLRSVNVTLLQTEEDRRISKLPGEKIDYNERFWWTWDQGRFGFGPYSGVLQQSFRQAQNRGLPLPILWVVDYFTIDGEGLRYGRHYRTAGWYAHIALWAAFPCWLLANILFILVIRCGAYFTVLTGAFELLACLLWAVIRNPNPLIIPFEDGSITTKYGIHFWLTLISGIACFTIGLVILFLDERYPDQIALFFGIDPLADYDEYHLTDKEIAALKQKEGNRDVPMELQPFHDTPATETTETITHLVLKRRSTIKAALKFRRRTPAVTVTPEDEHEMPHYENVHHTGYSQAIPEEASGSTNNLCSP</sequence>
<proteinExistence type="inferred from homology"/>
<comment type="similarity">
    <text evidence="2">Belongs to the DUOXA family.</text>
</comment>
<reference evidence="8 9" key="1">
    <citation type="submission" date="2017-12" db="EMBL/GenBank/DDBJ databases">
        <title>Hemimetabolous genomes reveal molecular basis of termite eusociality.</title>
        <authorList>
            <person name="Harrison M.C."/>
            <person name="Jongepier E."/>
            <person name="Robertson H.M."/>
            <person name="Arning N."/>
            <person name="Bitard-Feildel T."/>
            <person name="Chao H."/>
            <person name="Childers C.P."/>
            <person name="Dinh H."/>
            <person name="Doddapaneni H."/>
            <person name="Dugan S."/>
            <person name="Gowin J."/>
            <person name="Greiner C."/>
            <person name="Han Y."/>
            <person name="Hu H."/>
            <person name="Hughes D.S.T."/>
            <person name="Huylmans A.-K."/>
            <person name="Kemena C."/>
            <person name="Kremer L.P.M."/>
            <person name="Lee S.L."/>
            <person name="Lopez-Ezquerra A."/>
            <person name="Mallet L."/>
            <person name="Monroy-Kuhn J.M."/>
            <person name="Moser A."/>
            <person name="Murali S.C."/>
            <person name="Muzny D.M."/>
            <person name="Otani S."/>
            <person name="Piulachs M.-D."/>
            <person name="Poelchau M."/>
            <person name="Qu J."/>
            <person name="Schaub F."/>
            <person name="Wada-Katsumata A."/>
            <person name="Worley K.C."/>
            <person name="Xie Q."/>
            <person name="Ylla G."/>
            <person name="Poulsen M."/>
            <person name="Gibbs R.A."/>
            <person name="Schal C."/>
            <person name="Richards S."/>
            <person name="Belles X."/>
            <person name="Korb J."/>
            <person name="Bornberg-Bauer E."/>
        </authorList>
    </citation>
    <scope>NUCLEOTIDE SEQUENCE [LARGE SCALE GENOMIC DNA]</scope>
    <source>
        <tissue evidence="8">Whole body</tissue>
    </source>
</reference>
<dbReference type="PANTHER" id="PTHR31158">
    <property type="entry name" value="DUAL OXIDASE 2"/>
    <property type="match status" value="1"/>
</dbReference>
<organism evidence="8 9">
    <name type="scientific">Cryptotermes secundus</name>
    <dbReference type="NCBI Taxonomy" id="105785"/>
    <lineage>
        <taxon>Eukaryota</taxon>
        <taxon>Metazoa</taxon>
        <taxon>Ecdysozoa</taxon>
        <taxon>Arthropoda</taxon>
        <taxon>Hexapoda</taxon>
        <taxon>Insecta</taxon>
        <taxon>Pterygota</taxon>
        <taxon>Neoptera</taxon>
        <taxon>Polyneoptera</taxon>
        <taxon>Dictyoptera</taxon>
        <taxon>Blattodea</taxon>
        <taxon>Blattoidea</taxon>
        <taxon>Termitoidae</taxon>
        <taxon>Kalotermitidae</taxon>
        <taxon>Cryptotermitinae</taxon>
        <taxon>Cryptotermes</taxon>
    </lineage>
</organism>
<evidence type="ECO:0000256" key="7">
    <source>
        <dbReference type="SAM" id="Phobius"/>
    </source>
</evidence>
<feature type="transmembrane region" description="Helical" evidence="7">
    <location>
        <begin position="41"/>
        <end position="60"/>
    </location>
</feature>
<feature type="transmembrane region" description="Helical" evidence="7">
    <location>
        <begin position="281"/>
        <end position="304"/>
    </location>
</feature>
<gene>
    <name evidence="8" type="primary">Pigv_6</name>
    <name evidence="8" type="ORF">B7P43_G07984</name>
</gene>
<protein>
    <submittedName>
        <fullName evidence="8">Dual oxidase maturation factor 1</fullName>
    </submittedName>
</protein>
<dbReference type="Pfam" id="PF10204">
    <property type="entry name" value="DuoxA"/>
    <property type="match status" value="1"/>
</dbReference>
<dbReference type="OrthoDB" id="10252502at2759"/>
<accession>A0A2J7PHU3</accession>
<feature type="transmembrane region" description="Helical" evidence="7">
    <location>
        <begin position="213"/>
        <end position="235"/>
    </location>
</feature>
<dbReference type="GO" id="GO:0005789">
    <property type="term" value="C:endoplasmic reticulum membrane"/>
    <property type="evidence" value="ECO:0007669"/>
    <property type="project" value="InterPro"/>
</dbReference>
<evidence type="ECO:0000256" key="5">
    <source>
        <dbReference type="ARBA" id="ARBA00023136"/>
    </source>
</evidence>
<evidence type="ECO:0000256" key="4">
    <source>
        <dbReference type="ARBA" id="ARBA00022989"/>
    </source>
</evidence>
<dbReference type="InterPro" id="IPR018469">
    <property type="entry name" value="Dual_oxidase_maturation_fac"/>
</dbReference>